<feature type="compositionally biased region" description="Basic and acidic residues" evidence="7">
    <location>
        <begin position="89"/>
        <end position="109"/>
    </location>
</feature>
<dbReference type="EMBL" id="HE797176">
    <property type="protein sequence ID" value="CCM05010.1"/>
    <property type="molecule type" value="Genomic_DNA"/>
</dbReference>
<evidence type="ECO:0000256" key="3">
    <source>
        <dbReference type="ARBA" id="ARBA00023015"/>
    </source>
</evidence>
<sequence>MSSKDARARGIISDLRRDALAQQILDGVDSGPFGASGRLRRSVDPNQDNFFASIVSAAPPKLTSDRSRRQSRITRESVTQDDPSVNRRPTLEWQDRLSESLARWSEEQPRTNPVQNNQSHTAIQPQFEAPIVDRTSQEPVRRKRRVDVQPSVTDPHWDELHIMNDTDKDELDDCADAFGNLSIDENREVRYHGNSCGLFMLARDQRWDRRNVGGVWNFPMAKLWSGVQSAEERTNMEDVESRIPLPHQQLQDHLLERYFTYVNPIFPVIDRAAFMEDYNAQKFGVRSTVDISAPPQTLQRERMQKISKLLLFSMFAFAAHYSDLEENPVRPGHEWDIGAEYAVKARRILDCVYQESRISTCQALILLGIREFGIGMALRMALDLGLNRNSDSWRHDGRDLFTLKEKRIRRQIWWACCLADKYASQFLGRPMAIHESDSAALLPDVKEDDAEALLSSCFHAAASLSVIHGEVIEKIYPVTRVSTVPRRALMNEIHARLLQWSINLPESLQYSSTSNRACPPPYVLYLHCQYWGVMLLLHRPFIPRRFGSQIAPGSSATDPDPIPWKSLDICQGAASHISAFATLYDQSYDLQWGPPFMTTILQSAGIMHILTLTQRPSDPQSTLGLRDCIAACDRMRTRWPSAARLVDLLRGARVNTEMAPRTSADRTRKRPAEDPLSNDISSVPQWENNRMAPSMTSSMAPNMTPNMAPINTYEAPLQPQSMAFAPVHAPLEGPNPYGAYLADLASSIPGMEVSFPVAPGYDWWPLLPASSNVPVVPLAPSNHDPYLTMPSQSFTFGERHYSPDFLQAMRDPVLHFPSAHHPQ</sequence>
<keyword evidence="4" id="KW-0238">DNA-binding</keyword>
<evidence type="ECO:0000256" key="4">
    <source>
        <dbReference type="ARBA" id="ARBA00023125"/>
    </source>
</evidence>
<keyword evidence="6" id="KW-0539">Nucleus</keyword>
<dbReference type="GO" id="GO:0008270">
    <property type="term" value="F:zinc ion binding"/>
    <property type="evidence" value="ECO:0007669"/>
    <property type="project" value="InterPro"/>
</dbReference>
<evidence type="ECO:0000256" key="2">
    <source>
        <dbReference type="ARBA" id="ARBA00022833"/>
    </source>
</evidence>
<dbReference type="OrthoDB" id="2123952at2759"/>
<feature type="compositionally biased region" description="Polar residues" evidence="7">
    <location>
        <begin position="110"/>
        <end position="124"/>
    </location>
</feature>
<dbReference type="InParanoid" id="J4GUI6"/>
<dbReference type="PANTHER" id="PTHR31313">
    <property type="entry name" value="TY1 ENHANCER ACTIVATOR"/>
    <property type="match status" value="1"/>
</dbReference>
<protein>
    <recommendedName>
        <fullName evidence="8">Xylanolytic transcriptional activator regulatory domain-containing protein</fullName>
    </recommendedName>
</protein>
<dbReference type="SMART" id="SM00906">
    <property type="entry name" value="Fungal_trans"/>
    <property type="match status" value="1"/>
</dbReference>
<keyword evidence="3" id="KW-0805">Transcription regulation</keyword>
<name>J4GUI6_9APHY</name>
<dbReference type="Proteomes" id="UP000006352">
    <property type="component" value="Unassembled WGS sequence"/>
</dbReference>
<evidence type="ECO:0000313" key="10">
    <source>
        <dbReference type="Proteomes" id="UP000006352"/>
    </source>
</evidence>
<keyword evidence="1" id="KW-0479">Metal-binding</keyword>
<dbReference type="PANTHER" id="PTHR31313:SF81">
    <property type="entry name" value="TY1 ENHANCER ACTIVATOR"/>
    <property type="match status" value="1"/>
</dbReference>
<organism evidence="9 10">
    <name type="scientific">Fibroporia radiculosa</name>
    <dbReference type="NCBI Taxonomy" id="599839"/>
    <lineage>
        <taxon>Eukaryota</taxon>
        <taxon>Fungi</taxon>
        <taxon>Dikarya</taxon>
        <taxon>Basidiomycota</taxon>
        <taxon>Agaricomycotina</taxon>
        <taxon>Agaricomycetes</taxon>
        <taxon>Polyporales</taxon>
        <taxon>Fibroporiaceae</taxon>
        <taxon>Fibroporia</taxon>
    </lineage>
</organism>
<gene>
    <name evidence="9" type="ORF">FIBRA_07209</name>
</gene>
<dbReference type="InterPro" id="IPR007219">
    <property type="entry name" value="XnlR_reg_dom"/>
</dbReference>
<dbReference type="InterPro" id="IPR051615">
    <property type="entry name" value="Transcr_Regulatory_Elem"/>
</dbReference>
<dbReference type="GO" id="GO:0003677">
    <property type="term" value="F:DNA binding"/>
    <property type="evidence" value="ECO:0007669"/>
    <property type="project" value="UniProtKB-KW"/>
</dbReference>
<evidence type="ECO:0000313" key="9">
    <source>
        <dbReference type="EMBL" id="CCM05010.1"/>
    </source>
</evidence>
<reference evidence="9 10" key="1">
    <citation type="journal article" date="2012" name="Appl. Environ. Microbiol.">
        <title>Short-read sequencing for genomic analysis of the brown rot fungus Fibroporia radiculosa.</title>
        <authorList>
            <person name="Tang J.D."/>
            <person name="Perkins A.D."/>
            <person name="Sonstegard T.S."/>
            <person name="Schroeder S.G."/>
            <person name="Burgess S.C."/>
            <person name="Diehl S.V."/>
        </authorList>
    </citation>
    <scope>NUCLEOTIDE SEQUENCE [LARGE SCALE GENOMIC DNA]</scope>
    <source>
        <strain evidence="9 10">TFFH 294</strain>
    </source>
</reference>
<dbReference type="RefSeq" id="XP_012184293.1">
    <property type="nucleotide sequence ID" value="XM_012328903.1"/>
</dbReference>
<evidence type="ECO:0000259" key="8">
    <source>
        <dbReference type="SMART" id="SM00906"/>
    </source>
</evidence>
<feature type="compositionally biased region" description="Basic and acidic residues" evidence="7">
    <location>
        <begin position="663"/>
        <end position="673"/>
    </location>
</feature>
<dbReference type="Pfam" id="PF04082">
    <property type="entry name" value="Fungal_trans"/>
    <property type="match status" value="1"/>
</dbReference>
<dbReference type="CDD" id="cd12148">
    <property type="entry name" value="fungal_TF_MHR"/>
    <property type="match status" value="1"/>
</dbReference>
<dbReference type="GeneID" id="24099921"/>
<evidence type="ECO:0000256" key="6">
    <source>
        <dbReference type="ARBA" id="ARBA00023242"/>
    </source>
</evidence>
<accession>J4GUI6</accession>
<evidence type="ECO:0000256" key="7">
    <source>
        <dbReference type="SAM" id="MobiDB-lite"/>
    </source>
</evidence>
<dbReference type="HOGENOM" id="CLU_004748_1_0_1"/>
<evidence type="ECO:0000256" key="1">
    <source>
        <dbReference type="ARBA" id="ARBA00022723"/>
    </source>
</evidence>
<keyword evidence="2" id="KW-0862">Zinc</keyword>
<evidence type="ECO:0000256" key="5">
    <source>
        <dbReference type="ARBA" id="ARBA00023163"/>
    </source>
</evidence>
<proteinExistence type="predicted"/>
<feature type="region of interest" description="Disordered" evidence="7">
    <location>
        <begin position="657"/>
        <end position="684"/>
    </location>
</feature>
<keyword evidence="10" id="KW-1185">Reference proteome</keyword>
<dbReference type="GO" id="GO:0006351">
    <property type="term" value="P:DNA-templated transcription"/>
    <property type="evidence" value="ECO:0007669"/>
    <property type="project" value="InterPro"/>
</dbReference>
<feature type="region of interest" description="Disordered" evidence="7">
    <location>
        <begin position="52"/>
        <end position="150"/>
    </location>
</feature>
<keyword evidence="5" id="KW-0804">Transcription</keyword>
<feature type="domain" description="Xylanolytic transcriptional activator regulatory" evidence="8">
    <location>
        <begin position="370"/>
        <end position="449"/>
    </location>
</feature>
<dbReference type="STRING" id="599839.J4GUI6"/>
<dbReference type="AlphaFoldDB" id="J4GUI6"/>